<accession>A0ABQ7TKC7</accession>
<dbReference type="SMART" id="SM00184">
    <property type="entry name" value="RING"/>
    <property type="match status" value="1"/>
</dbReference>
<feature type="coiled-coil region" evidence="5">
    <location>
        <begin position="208"/>
        <end position="263"/>
    </location>
</feature>
<evidence type="ECO:0000256" key="2">
    <source>
        <dbReference type="ARBA" id="ARBA00022771"/>
    </source>
</evidence>
<dbReference type="Proteomes" id="UP000826234">
    <property type="component" value="Unassembled WGS sequence"/>
</dbReference>
<evidence type="ECO:0000313" key="7">
    <source>
        <dbReference type="EMBL" id="KAH0629971.1"/>
    </source>
</evidence>
<evidence type="ECO:0000256" key="5">
    <source>
        <dbReference type="SAM" id="Coils"/>
    </source>
</evidence>
<dbReference type="InterPro" id="IPR052639">
    <property type="entry name" value="TRAIP_ubiq-protein_ligase"/>
</dbReference>
<dbReference type="PROSITE" id="PS50089">
    <property type="entry name" value="ZF_RING_2"/>
    <property type="match status" value="1"/>
</dbReference>
<dbReference type="PANTHER" id="PTHR46569:SF1">
    <property type="entry name" value="E3 UBIQUITIN-PROTEIN LIGASE RFWD3-RELATED"/>
    <property type="match status" value="1"/>
</dbReference>
<dbReference type="InterPro" id="IPR001841">
    <property type="entry name" value="Znf_RING"/>
</dbReference>
<feature type="domain" description="RING-type" evidence="6">
    <location>
        <begin position="7"/>
        <end position="50"/>
    </location>
</feature>
<dbReference type="PANTHER" id="PTHR46569">
    <property type="entry name" value="E3 UBIQUITIN-PROTEIN LIGASE TRAIP"/>
    <property type="match status" value="1"/>
</dbReference>
<dbReference type="CDD" id="cd16480">
    <property type="entry name" value="RING-H2_TRAIP"/>
    <property type="match status" value="1"/>
</dbReference>
<dbReference type="SUPFAM" id="SSF58100">
    <property type="entry name" value="Bacterial hemolysins"/>
    <property type="match status" value="1"/>
</dbReference>
<keyword evidence="3" id="KW-0862">Zinc</keyword>
<feature type="coiled-coil region" evidence="5">
    <location>
        <begin position="118"/>
        <end position="169"/>
    </location>
</feature>
<dbReference type="EMBL" id="JAIPUX010000439">
    <property type="protein sequence ID" value="KAH0629971.1"/>
    <property type="molecule type" value="Genomic_DNA"/>
</dbReference>
<dbReference type="Pfam" id="PF13639">
    <property type="entry name" value="zf-RING_2"/>
    <property type="match status" value="1"/>
</dbReference>
<name>A0ABQ7TKC7_PHRPL</name>
<keyword evidence="2 4" id="KW-0863">Zinc-finger</keyword>
<organism evidence="7 8">
    <name type="scientific">Phrynosoma platyrhinos</name>
    <name type="common">Desert horned lizard</name>
    <dbReference type="NCBI Taxonomy" id="52577"/>
    <lineage>
        <taxon>Eukaryota</taxon>
        <taxon>Metazoa</taxon>
        <taxon>Chordata</taxon>
        <taxon>Craniata</taxon>
        <taxon>Vertebrata</taxon>
        <taxon>Euteleostomi</taxon>
        <taxon>Lepidosauria</taxon>
        <taxon>Squamata</taxon>
        <taxon>Bifurcata</taxon>
        <taxon>Unidentata</taxon>
        <taxon>Episquamata</taxon>
        <taxon>Toxicofera</taxon>
        <taxon>Iguania</taxon>
        <taxon>Phrynosomatidae</taxon>
        <taxon>Phrynosomatinae</taxon>
        <taxon>Phrynosoma</taxon>
    </lineage>
</organism>
<dbReference type="Gene3D" id="1.10.287.1490">
    <property type="match status" value="1"/>
</dbReference>
<evidence type="ECO:0000313" key="8">
    <source>
        <dbReference type="Proteomes" id="UP000826234"/>
    </source>
</evidence>
<keyword evidence="1" id="KW-0479">Metal-binding</keyword>
<dbReference type="InterPro" id="IPR013083">
    <property type="entry name" value="Znf_RING/FYVE/PHD"/>
</dbReference>
<reference evidence="7 8" key="1">
    <citation type="journal article" date="2022" name="Gigascience">
        <title>A chromosome-level genome assembly and annotation of the desert horned lizard, Phrynosoma platyrhinos, provides insight into chromosomal rearrangements among reptiles.</title>
        <authorList>
            <person name="Koochekian N."/>
            <person name="Ascanio A."/>
            <person name="Farleigh K."/>
            <person name="Card D.C."/>
            <person name="Schield D.R."/>
            <person name="Castoe T.A."/>
            <person name="Jezkova T."/>
        </authorList>
    </citation>
    <scope>NUCLEOTIDE SEQUENCE [LARGE SCALE GENOMIC DNA]</scope>
    <source>
        <strain evidence="7">NK-2021</strain>
    </source>
</reference>
<keyword evidence="8" id="KW-1185">Reference proteome</keyword>
<proteinExistence type="predicted"/>
<evidence type="ECO:0000256" key="4">
    <source>
        <dbReference type="PROSITE-ProRule" id="PRU00175"/>
    </source>
</evidence>
<sequence>MPIRAHCTICSDFFDNDRDIAAIHCGHTFHYLCLVQWFDTAPSRTCPQCRIQVGKRHIINKLFFDVVLEEQSALDPECLQNELDRVKAQLSVKEKEKRDCQSIVNSLRDILDIRNASIETLQKDLSEVETLCSTLKKQMKYLEQELEDAKSAKEEARRLRNKLKTVERIETLLHGQRPEVEEMIREMGAGQAAVEQLAIYCISLKKEYENLKESRKASNDTIEKLRKELFSANHKLQKTLLELEKNVEELKNAHTDLRNADREIMRKTCMTLTQVTEDEYWMKLLIAFSESFIKLFSPAPAELLNPKLHRPPHNDEIDLNTTFDVETPKHQPHKTGLVPAKKFKLDKKSAPVTNLSRTLKETVENCSGDTDDEHLEDLLPAFIRNSILSKRPPMNMLVPQRNTGIVRTGFDGLGGRTKFIQPSIPGEIRPLAVKSKKKSVSKQTITTSSVSGISQTKLDNFLK</sequence>
<evidence type="ECO:0000256" key="3">
    <source>
        <dbReference type="ARBA" id="ARBA00022833"/>
    </source>
</evidence>
<evidence type="ECO:0000256" key="1">
    <source>
        <dbReference type="ARBA" id="ARBA00022723"/>
    </source>
</evidence>
<keyword evidence="5" id="KW-0175">Coiled coil</keyword>
<gene>
    <name evidence="7" type="ORF">JD844_012477</name>
</gene>
<evidence type="ECO:0000259" key="6">
    <source>
        <dbReference type="PROSITE" id="PS50089"/>
    </source>
</evidence>
<dbReference type="SUPFAM" id="SSF57850">
    <property type="entry name" value="RING/U-box"/>
    <property type="match status" value="1"/>
</dbReference>
<protein>
    <recommendedName>
        <fullName evidence="6">RING-type domain-containing protein</fullName>
    </recommendedName>
</protein>
<dbReference type="Gene3D" id="3.30.40.10">
    <property type="entry name" value="Zinc/RING finger domain, C3HC4 (zinc finger)"/>
    <property type="match status" value="1"/>
</dbReference>
<comment type="caution">
    <text evidence="7">The sequence shown here is derived from an EMBL/GenBank/DDBJ whole genome shotgun (WGS) entry which is preliminary data.</text>
</comment>